<gene>
    <name evidence="1" type="ORF">MRB53_005085</name>
</gene>
<keyword evidence="2" id="KW-1185">Reference proteome</keyword>
<name>A0ACC2MDU2_PERAE</name>
<sequence>MAKEICEKLMLVLVALVLLSVQGASTAVGRKILTDLEIRKELRRLNKPAIKIIKSEDGDIIDCVDIYKQPAFDHPSLKNHTIQMRPSIYYGESMSSSKPLEQLWHKSGSCPRGTIPIQRAQKRHLLGAISLDASQLESCKASKDVDNQGGAGIINVWNIHVEPSEFSKASIFVGRRDNFDLIDAGWIVSRSMFGDNATRLYGFWGTTSDHLGCYNLKCPGFVQVSPNIGLGSVITPTSVYGGLQTDIDLKIFKDKATFNWWLVVNNELVGYWPSFLFMSMYDHAEYIQWGGQVLNMAPAGSHTSTQMGSGHFPNEGFRKAAFFDKCVYFNTDNIVGTTPYKAKTKVSKPVCYDISDVSELQVENSEVRVFGVWVAEDLYGVKSTDAGFVRSIDVCAQVVDFQVLAKP</sequence>
<comment type="caution">
    <text evidence="1">The sequence shown here is derived from an EMBL/GenBank/DDBJ whole genome shotgun (WGS) entry which is preliminary data.</text>
</comment>
<reference evidence="1 2" key="1">
    <citation type="journal article" date="2022" name="Hortic Res">
        <title>A haplotype resolved chromosomal level avocado genome allows analysis of novel avocado genes.</title>
        <authorList>
            <person name="Nath O."/>
            <person name="Fletcher S.J."/>
            <person name="Hayward A."/>
            <person name="Shaw L.M."/>
            <person name="Masouleh A.K."/>
            <person name="Furtado A."/>
            <person name="Henry R.J."/>
            <person name="Mitter N."/>
        </authorList>
    </citation>
    <scope>NUCLEOTIDE SEQUENCE [LARGE SCALE GENOMIC DNA]</scope>
    <source>
        <strain evidence="2">cv. Hass</strain>
    </source>
</reference>
<evidence type="ECO:0000313" key="1">
    <source>
        <dbReference type="EMBL" id="KAJ8643337.1"/>
    </source>
</evidence>
<proteinExistence type="predicted"/>
<dbReference type="Proteomes" id="UP001234297">
    <property type="component" value="Chromosome 2"/>
</dbReference>
<protein>
    <submittedName>
        <fullName evidence="1">Uncharacterized protein</fullName>
    </submittedName>
</protein>
<organism evidence="1 2">
    <name type="scientific">Persea americana</name>
    <name type="common">Avocado</name>
    <dbReference type="NCBI Taxonomy" id="3435"/>
    <lineage>
        <taxon>Eukaryota</taxon>
        <taxon>Viridiplantae</taxon>
        <taxon>Streptophyta</taxon>
        <taxon>Embryophyta</taxon>
        <taxon>Tracheophyta</taxon>
        <taxon>Spermatophyta</taxon>
        <taxon>Magnoliopsida</taxon>
        <taxon>Magnoliidae</taxon>
        <taxon>Laurales</taxon>
        <taxon>Lauraceae</taxon>
        <taxon>Persea</taxon>
    </lineage>
</organism>
<dbReference type="EMBL" id="CM056810">
    <property type="protein sequence ID" value="KAJ8643337.1"/>
    <property type="molecule type" value="Genomic_DNA"/>
</dbReference>
<evidence type="ECO:0000313" key="2">
    <source>
        <dbReference type="Proteomes" id="UP001234297"/>
    </source>
</evidence>
<accession>A0ACC2MDU2</accession>